<gene>
    <name evidence="3" type="primary">rlmJ</name>
    <name evidence="4" type="ORF">YC6258_04666</name>
</gene>
<keyword evidence="2 3" id="KW-0808">Transferase</keyword>
<dbReference type="OrthoDB" id="9791274at2"/>
<dbReference type="PANTHER" id="PTHR37426">
    <property type="entry name" value="RIBOSOMAL RNA LARGE SUBUNIT METHYLTRANSFERASE J"/>
    <property type="match status" value="1"/>
</dbReference>
<feature type="binding site" evidence="3">
    <location>
        <position position="19"/>
    </location>
    <ligand>
        <name>S-adenosyl-L-methionine</name>
        <dbReference type="ChEBI" id="CHEBI:59789"/>
    </ligand>
</feature>
<evidence type="ECO:0000256" key="3">
    <source>
        <dbReference type="HAMAP-Rule" id="MF_00934"/>
    </source>
</evidence>
<dbReference type="InterPro" id="IPR007473">
    <property type="entry name" value="RlmJ"/>
</dbReference>
<dbReference type="SUPFAM" id="SSF53335">
    <property type="entry name" value="S-adenosyl-L-methionine-dependent methyltransferases"/>
    <property type="match status" value="1"/>
</dbReference>
<dbReference type="InterPro" id="IPR002052">
    <property type="entry name" value="DNA_methylase_N6_adenine_CS"/>
</dbReference>
<name>A0A0C5VTR9_9GAMM</name>
<feature type="binding site" evidence="3">
    <location>
        <position position="42"/>
    </location>
    <ligand>
        <name>S-adenosyl-L-methionine</name>
        <dbReference type="ChEBI" id="CHEBI:59789"/>
    </ligand>
</feature>
<keyword evidence="3" id="KW-0949">S-adenosyl-L-methionine</keyword>
<protein>
    <recommendedName>
        <fullName evidence="3">Ribosomal RNA large subunit methyltransferase J</fullName>
        <ecNumber evidence="3">2.1.1.266</ecNumber>
    </recommendedName>
    <alternativeName>
        <fullName evidence="3">23S rRNA (adenine(2030)-N6)-methyltransferase</fullName>
    </alternativeName>
    <alternativeName>
        <fullName evidence="3">23S rRNA m6A2030 methyltransferase</fullName>
    </alternativeName>
</protein>
<accession>A0A0C5VTR9</accession>
<evidence type="ECO:0000256" key="1">
    <source>
        <dbReference type="ARBA" id="ARBA00022603"/>
    </source>
</evidence>
<sequence length="274" mass="30881">MLSYRHSFHAGNHADILKHLTLYLVAGYLTRKDKPLVYVDTHAGAGMYQLNQKHSQQNKEYLTGIQKLYDAENLPPMISDFVALIRSVSDQHEHLYPGSPMIAQAMLTAGQRMMLHELHPTDLHQLKQLMEGDRRIRVLGTDGYQGLISIVPPKERRALVLIDPPYEIKRDYDLVCSTLEKACKRFGSGVYLLWYPIVDRQRIDALHGKITRMGVPGLYAELSIEADQSGYGMTGSGMIVLNPPYVLEQQLQTLLPWLASTLAGTSGSYQLKAF</sequence>
<dbReference type="GO" id="GO:0003723">
    <property type="term" value="F:RNA binding"/>
    <property type="evidence" value="ECO:0007669"/>
    <property type="project" value="UniProtKB-UniRule"/>
</dbReference>
<dbReference type="KEGG" id="gsn:YC6258_04666"/>
<comment type="subunit">
    <text evidence="3">Monomer.</text>
</comment>
<dbReference type="RefSeq" id="WP_044618648.1">
    <property type="nucleotide sequence ID" value="NZ_CP007142.1"/>
</dbReference>
<feature type="binding site" evidence="3">
    <location>
        <begin position="142"/>
        <end position="143"/>
    </location>
    <ligand>
        <name>S-adenosyl-L-methionine</name>
        <dbReference type="ChEBI" id="CHEBI:59789"/>
    </ligand>
</feature>
<keyword evidence="3" id="KW-0694">RNA-binding</keyword>
<comment type="function">
    <text evidence="3">Specifically methylates the adenine in position 2030 of 23S rRNA.</text>
</comment>
<feature type="binding site" evidence="3">
    <location>
        <position position="117"/>
    </location>
    <ligand>
        <name>S-adenosyl-L-methionine</name>
        <dbReference type="ChEBI" id="CHEBI:59789"/>
    </ligand>
</feature>
<reference evidence="4 5" key="1">
    <citation type="submission" date="2014-01" db="EMBL/GenBank/DDBJ databases">
        <title>Full genme sequencing of cellulolytic bacterium Gynuella sunshinyii YC6258T gen. nov., sp. nov.</title>
        <authorList>
            <person name="Khan H."/>
            <person name="Chung E.J."/>
            <person name="Chung Y.R."/>
        </authorList>
    </citation>
    <scope>NUCLEOTIDE SEQUENCE [LARGE SCALE GENOMIC DNA]</scope>
    <source>
        <strain evidence="4 5">YC6258</strain>
    </source>
</reference>
<proteinExistence type="inferred from homology"/>
<evidence type="ECO:0000313" key="4">
    <source>
        <dbReference type="EMBL" id="AJQ96698.1"/>
    </source>
</evidence>
<dbReference type="AlphaFoldDB" id="A0A0C5VTR9"/>
<dbReference type="PANTHER" id="PTHR37426:SF1">
    <property type="entry name" value="RIBOSOMAL RNA LARGE SUBUNIT METHYLTRANSFERASE J"/>
    <property type="match status" value="1"/>
</dbReference>
<dbReference type="GO" id="GO:0005829">
    <property type="term" value="C:cytosol"/>
    <property type="evidence" value="ECO:0007669"/>
    <property type="project" value="TreeGrafter"/>
</dbReference>
<dbReference type="Gene3D" id="3.40.50.150">
    <property type="entry name" value="Vaccinia Virus protein VP39"/>
    <property type="match status" value="1"/>
</dbReference>
<comment type="similarity">
    <text evidence="3">Belongs to the RlmJ family.</text>
</comment>
<keyword evidence="3" id="KW-0698">rRNA processing</keyword>
<comment type="catalytic activity">
    <reaction evidence="3">
        <text>adenosine(2030) in 23S rRNA + S-adenosyl-L-methionine = N(6)-methyladenosine(2030) in 23S rRNA + S-adenosyl-L-homocysteine + H(+)</text>
        <dbReference type="Rhea" id="RHEA:43736"/>
        <dbReference type="Rhea" id="RHEA-COMP:10668"/>
        <dbReference type="Rhea" id="RHEA-COMP:10669"/>
        <dbReference type="ChEBI" id="CHEBI:15378"/>
        <dbReference type="ChEBI" id="CHEBI:57856"/>
        <dbReference type="ChEBI" id="CHEBI:59789"/>
        <dbReference type="ChEBI" id="CHEBI:74411"/>
        <dbReference type="ChEBI" id="CHEBI:74449"/>
        <dbReference type="EC" id="2.1.1.266"/>
    </reaction>
</comment>
<keyword evidence="1 3" id="KW-0489">Methyltransferase</keyword>
<dbReference type="EMBL" id="CP007142">
    <property type="protein sequence ID" value="AJQ96698.1"/>
    <property type="molecule type" value="Genomic_DNA"/>
</dbReference>
<feature type="binding site" evidence="3">
    <location>
        <position position="163"/>
    </location>
    <ligand>
        <name>S-adenosyl-L-methionine</name>
        <dbReference type="ChEBI" id="CHEBI:59789"/>
    </ligand>
</feature>
<dbReference type="HOGENOM" id="CLU_061769_0_0_6"/>
<dbReference type="PATRIC" id="fig|1445510.3.peg.4630"/>
<dbReference type="STRING" id="1445510.YC6258_04666"/>
<dbReference type="GO" id="GO:0070475">
    <property type="term" value="P:rRNA base methylation"/>
    <property type="evidence" value="ECO:0007669"/>
    <property type="project" value="UniProtKB-UniRule"/>
</dbReference>
<organism evidence="4 5">
    <name type="scientific">Gynuella sunshinyii YC6258</name>
    <dbReference type="NCBI Taxonomy" id="1445510"/>
    <lineage>
        <taxon>Bacteria</taxon>
        <taxon>Pseudomonadati</taxon>
        <taxon>Pseudomonadota</taxon>
        <taxon>Gammaproteobacteria</taxon>
        <taxon>Oceanospirillales</taxon>
        <taxon>Saccharospirillaceae</taxon>
        <taxon>Gynuella</taxon>
    </lineage>
</organism>
<feature type="binding site" evidence="3">
    <location>
        <position position="99"/>
    </location>
    <ligand>
        <name>S-adenosyl-L-methionine</name>
        <dbReference type="ChEBI" id="CHEBI:59789"/>
    </ligand>
</feature>
<dbReference type="InterPro" id="IPR029063">
    <property type="entry name" value="SAM-dependent_MTases_sf"/>
</dbReference>
<dbReference type="Proteomes" id="UP000032266">
    <property type="component" value="Chromosome"/>
</dbReference>
<dbReference type="Pfam" id="PF04378">
    <property type="entry name" value="RsmJ"/>
    <property type="match status" value="1"/>
</dbReference>
<evidence type="ECO:0000313" key="5">
    <source>
        <dbReference type="Proteomes" id="UP000032266"/>
    </source>
</evidence>
<feature type="site" description="Interaction with substrate rRNA" evidence="3">
    <location>
        <position position="4"/>
    </location>
</feature>
<keyword evidence="5" id="KW-1185">Reference proteome</keyword>
<dbReference type="EC" id="2.1.1.266" evidence="3"/>
<dbReference type="HAMAP" id="MF_00934">
    <property type="entry name" value="23SrRNA_methyltr_J"/>
    <property type="match status" value="1"/>
</dbReference>
<feature type="active site" description="Proton acceptor" evidence="3">
    <location>
        <position position="163"/>
    </location>
</feature>
<dbReference type="GO" id="GO:0036307">
    <property type="term" value="F:23S rRNA (adenine(2030)-N(6))-methyltransferase activity"/>
    <property type="evidence" value="ECO:0007669"/>
    <property type="project" value="UniProtKB-UniRule"/>
</dbReference>
<evidence type="ECO:0000256" key="2">
    <source>
        <dbReference type="ARBA" id="ARBA00022679"/>
    </source>
</evidence>
<dbReference type="PROSITE" id="PS00092">
    <property type="entry name" value="N6_MTASE"/>
    <property type="match status" value="1"/>
</dbReference>